<dbReference type="InterPro" id="IPR007530">
    <property type="entry name" value="Aminoglycoside_adenylylTfrase"/>
</dbReference>
<comment type="caution">
    <text evidence="1">The sequence shown here is derived from an EMBL/GenBank/DDBJ whole genome shotgun (WGS) entry which is preliminary data.</text>
</comment>
<dbReference type="RefSeq" id="WP_219081402.1">
    <property type="nucleotide sequence ID" value="NZ_JAHBBD010000010.1"/>
</dbReference>
<gene>
    <name evidence="1" type="ORF">KIH73_05570</name>
</gene>
<keyword evidence="2" id="KW-1185">Reference proteome</keyword>
<proteinExistence type="predicted"/>
<evidence type="ECO:0000313" key="2">
    <source>
        <dbReference type="Proteomes" id="UP000812844"/>
    </source>
</evidence>
<sequence>MRSEDEMMGLIVGVAEADPRIRAAYLEGSRADDNAPRDIVRDYDVGYVVTCTRPFIEDRAWIDRFGTRLLMQRPGEFEGDEDDPDRWYCWLMLFDDGNRLDLHVCTPECIPGCLELYRTLVDKDGVMPAAALAGDERYWVRPPSARRFAETCNEFWWCLNNVGKGLWRGEMPYVMDMLDDPVRPMLRRMLEWKAGLACGFRASMGKSGKYLDRYLPAEAYRRYLSTYAAAEPGPVWRAVATACRLFDETAREVAAAFGFAYDDAEAEGARRYLRRMRELPTDAAGVW</sequence>
<dbReference type="EMBL" id="JAHBBD010000010">
    <property type="protein sequence ID" value="MBW3082845.1"/>
    <property type="molecule type" value="Genomic_DNA"/>
</dbReference>
<organism evidence="1 2">
    <name type="scientific">Bifidobacterium phasiani</name>
    <dbReference type="NCBI Taxonomy" id="2834431"/>
    <lineage>
        <taxon>Bacteria</taxon>
        <taxon>Bacillati</taxon>
        <taxon>Actinomycetota</taxon>
        <taxon>Actinomycetes</taxon>
        <taxon>Bifidobacteriales</taxon>
        <taxon>Bifidobacteriaceae</taxon>
        <taxon>Bifidobacterium</taxon>
    </lineage>
</organism>
<evidence type="ECO:0000313" key="1">
    <source>
        <dbReference type="EMBL" id="MBW3082845.1"/>
    </source>
</evidence>
<dbReference type="Proteomes" id="UP000812844">
    <property type="component" value="Unassembled WGS sequence"/>
</dbReference>
<reference evidence="1 2" key="1">
    <citation type="submission" date="2021-05" db="EMBL/GenBank/DDBJ databases">
        <title>Phylogenetic classification of ten novel species belonging to the genus Bifidobacterium comprising B. colchicus sp. nov., B. abeli sp. nov., B. bicoloris sp. nov., B. guerezis sp. nov., B. rosaliae sp. nov., B. santillanensis sp. nov., B. argentati sp. nov., B. amazzoni sp. nov., B. pluviali sp. nov., and B. pinnaculum sp. nov.</title>
        <authorList>
            <person name="Lugli G.A."/>
            <person name="Ruiz Garcia L."/>
            <person name="Margolles A."/>
            <person name="Ventura M."/>
        </authorList>
    </citation>
    <scope>NUCLEOTIDE SEQUENCE [LARGE SCALE GENOMIC DNA]</scope>
    <source>
        <strain evidence="1 2">6T3</strain>
    </source>
</reference>
<accession>A0ABS6W8N8</accession>
<name>A0ABS6W8N8_9BIFI</name>
<protein>
    <submittedName>
        <fullName evidence="1">Aminoglycoside 6-adenylyltransferase</fullName>
    </submittedName>
</protein>
<dbReference type="Pfam" id="PF04439">
    <property type="entry name" value="Adenyl_transf"/>
    <property type="match status" value="1"/>
</dbReference>